<dbReference type="Proteomes" id="UP001517376">
    <property type="component" value="Unassembled WGS sequence"/>
</dbReference>
<name>A0ABW9Y404_9RHOB</name>
<keyword evidence="4" id="KW-1185">Reference proteome</keyword>
<comment type="caution">
    <text evidence="3">The sequence shown here is derived from an EMBL/GenBank/DDBJ whole genome shotgun (WGS) entry which is preliminary data.</text>
</comment>
<evidence type="ECO:0000313" key="3">
    <source>
        <dbReference type="EMBL" id="NBE07236.1"/>
    </source>
</evidence>
<dbReference type="InterPro" id="IPR013783">
    <property type="entry name" value="Ig-like_fold"/>
</dbReference>
<feature type="domain" description="Bacterial Ig-like" evidence="2">
    <location>
        <begin position="76"/>
        <end position="148"/>
    </location>
</feature>
<protein>
    <submittedName>
        <fullName evidence="3">Uncharacterized protein</fullName>
    </submittedName>
</protein>
<dbReference type="Gene3D" id="2.60.40.10">
    <property type="entry name" value="Immunoglobulins"/>
    <property type="match status" value="5"/>
</dbReference>
<accession>A0ABW9Y404</accession>
<dbReference type="InterPro" id="IPR044016">
    <property type="entry name" value="Big_13"/>
</dbReference>
<reference evidence="4" key="1">
    <citation type="submission" date="2020-01" db="EMBL/GenBank/DDBJ databases">
        <title>Sphingomonas sp. strain CSW-10.</title>
        <authorList>
            <person name="Chen W.-M."/>
        </authorList>
    </citation>
    <scope>NUCLEOTIDE SEQUENCE [LARGE SCALE GENOMIC DNA]</scope>
    <source>
        <strain evidence="4">CCP-1</strain>
    </source>
</reference>
<dbReference type="EMBL" id="JAAATW010000001">
    <property type="protein sequence ID" value="NBE07236.1"/>
    <property type="molecule type" value="Genomic_DNA"/>
</dbReference>
<dbReference type="InterPro" id="IPR041498">
    <property type="entry name" value="Big_6"/>
</dbReference>
<feature type="domain" description="Bacterial Ig-like" evidence="2">
    <location>
        <begin position="289"/>
        <end position="362"/>
    </location>
</feature>
<dbReference type="Pfam" id="PF17936">
    <property type="entry name" value="Big_6"/>
    <property type="match status" value="1"/>
</dbReference>
<evidence type="ECO:0000259" key="2">
    <source>
        <dbReference type="Pfam" id="PF19077"/>
    </source>
</evidence>
<organism evidence="3 4">
    <name type="scientific">Paragemmobacter ruber</name>
    <dbReference type="NCBI Taxonomy" id="1985673"/>
    <lineage>
        <taxon>Bacteria</taxon>
        <taxon>Pseudomonadati</taxon>
        <taxon>Pseudomonadota</taxon>
        <taxon>Alphaproteobacteria</taxon>
        <taxon>Rhodobacterales</taxon>
        <taxon>Paracoccaceae</taxon>
        <taxon>Paragemmobacter</taxon>
    </lineage>
</organism>
<gene>
    <name evidence="3" type="ORF">GU920_06795</name>
</gene>
<dbReference type="Pfam" id="PF19077">
    <property type="entry name" value="Big_13"/>
    <property type="match status" value="2"/>
</dbReference>
<dbReference type="NCBIfam" id="NF033510">
    <property type="entry name" value="Ca_tandemer"/>
    <property type="match status" value="4"/>
</dbReference>
<proteinExistence type="predicted"/>
<sequence length="657" mass="67206">MTVTADANGNWSHSLPAGTFPPGTYTRTVTATTMDAAENPTTVTRTINIDTEMSVAINPAPFATDNVVNLAEAGGTLTLSGTAAADATRVEVQWNGQPIPATLNGDGTWSIQFPAGAAGSITRDSTITVTAWDAAGNSETATRPIRIDLETAITVEPQPVGADGILSGAERSAGFTLDGTAEPGAAVYLALNGTAHGPITADANGLWSYTFTPAALAGLTDAQGGTLTAYSIDTAGNRSATETRSFTVDTTVGSFTFAAPDLSGTVNDGPRDPSVLNAVERNAGIIAQGTVEPGATVRITVAETGWTTTIPADQTAGGTWRVTLPADALPQGAAASATITATATDALGNTAPPQSQTIAIDTVVADFNASSIRLGTGTDNILNATEHGAGLPVSGQGEAGSTVTVTMNGHTRTALVGDTGQWSLTFTPDQVPTGERSNIPVSVTATDTAGNTSGPFTVTYGVDTVAPGTPTVIETQDVAGAMRGLTTAASDDSYSFHRVDATGPAIALTATETHDPVWNEDLFRFQNGQTVPDGSYLVINTRDAAGNEANTLFIKNTATGVSVDLNRDGLDAFDLTAIDLTRAPDARLSITEDQLRALTGPDQTLVIKGEATDQVTLANVTGVQQNVTVNGAVYDIYTLGSSGAQVLLEDDLTRTVI</sequence>
<evidence type="ECO:0000313" key="4">
    <source>
        <dbReference type="Proteomes" id="UP001517376"/>
    </source>
</evidence>
<evidence type="ECO:0000259" key="1">
    <source>
        <dbReference type="Pfam" id="PF17936"/>
    </source>
</evidence>
<feature type="domain" description="Bacterial Ig" evidence="1">
    <location>
        <begin position="389"/>
        <end position="460"/>
    </location>
</feature>